<dbReference type="Proteomes" id="UP000824469">
    <property type="component" value="Unassembled WGS sequence"/>
</dbReference>
<proteinExistence type="predicted"/>
<reference evidence="2 3" key="1">
    <citation type="journal article" date="2021" name="Nat. Plants">
        <title>The Taxus genome provides insights into paclitaxel biosynthesis.</title>
        <authorList>
            <person name="Xiong X."/>
            <person name="Gou J."/>
            <person name="Liao Q."/>
            <person name="Li Y."/>
            <person name="Zhou Q."/>
            <person name="Bi G."/>
            <person name="Li C."/>
            <person name="Du R."/>
            <person name="Wang X."/>
            <person name="Sun T."/>
            <person name="Guo L."/>
            <person name="Liang H."/>
            <person name="Lu P."/>
            <person name="Wu Y."/>
            <person name="Zhang Z."/>
            <person name="Ro D.K."/>
            <person name="Shang Y."/>
            <person name="Huang S."/>
            <person name="Yan J."/>
        </authorList>
    </citation>
    <scope>NUCLEOTIDE SEQUENCE [LARGE SCALE GENOMIC DNA]</scope>
    <source>
        <strain evidence="2">Ta-2019</strain>
    </source>
</reference>
<gene>
    <name evidence="2" type="ORF">KI387_005961</name>
</gene>
<feature type="compositionally biased region" description="Basic and acidic residues" evidence="1">
    <location>
        <begin position="123"/>
        <end position="132"/>
    </location>
</feature>
<protein>
    <submittedName>
        <fullName evidence="2">Uncharacterized protein</fullName>
    </submittedName>
</protein>
<keyword evidence="3" id="KW-1185">Reference proteome</keyword>
<organism evidence="2 3">
    <name type="scientific">Taxus chinensis</name>
    <name type="common">Chinese yew</name>
    <name type="synonym">Taxus wallichiana var. chinensis</name>
    <dbReference type="NCBI Taxonomy" id="29808"/>
    <lineage>
        <taxon>Eukaryota</taxon>
        <taxon>Viridiplantae</taxon>
        <taxon>Streptophyta</taxon>
        <taxon>Embryophyta</taxon>
        <taxon>Tracheophyta</taxon>
        <taxon>Spermatophyta</taxon>
        <taxon>Pinopsida</taxon>
        <taxon>Pinidae</taxon>
        <taxon>Conifers II</taxon>
        <taxon>Cupressales</taxon>
        <taxon>Taxaceae</taxon>
        <taxon>Taxus</taxon>
    </lineage>
</organism>
<comment type="caution">
    <text evidence="2">The sequence shown here is derived from an EMBL/GenBank/DDBJ whole genome shotgun (WGS) entry which is preliminary data.</text>
</comment>
<feature type="non-terminal residue" evidence="2">
    <location>
        <position position="1"/>
    </location>
</feature>
<feature type="region of interest" description="Disordered" evidence="1">
    <location>
        <begin position="1"/>
        <end position="132"/>
    </location>
</feature>
<sequence length="132" mass="14471">PCQSRKGGIPELQEILRPTEGLQRSARGLGVAGDARAGEQGRKAQQCGRSRARSEDVSCSESAGRRMSWSEGAESQSERLCGALRSTPTGSACKPRSRREERRRTYVIPRDKGRSRGATGRTRRADDARIND</sequence>
<evidence type="ECO:0000313" key="2">
    <source>
        <dbReference type="EMBL" id="KAH9325783.1"/>
    </source>
</evidence>
<evidence type="ECO:0000256" key="1">
    <source>
        <dbReference type="SAM" id="MobiDB-lite"/>
    </source>
</evidence>
<dbReference type="EMBL" id="JAHRHJ020000002">
    <property type="protein sequence ID" value="KAH9325783.1"/>
    <property type="molecule type" value="Genomic_DNA"/>
</dbReference>
<name>A0AA38GP44_TAXCH</name>
<evidence type="ECO:0000313" key="3">
    <source>
        <dbReference type="Proteomes" id="UP000824469"/>
    </source>
</evidence>
<feature type="compositionally biased region" description="Basic and acidic residues" evidence="1">
    <location>
        <begin position="98"/>
        <end position="114"/>
    </location>
</feature>
<accession>A0AA38GP44</accession>
<dbReference type="AlphaFoldDB" id="A0AA38GP44"/>